<feature type="transmembrane region" description="Helical" evidence="1">
    <location>
        <begin position="95"/>
        <end position="113"/>
    </location>
</feature>
<keyword evidence="1" id="KW-1133">Transmembrane helix</keyword>
<feature type="transmembrane region" description="Helical" evidence="1">
    <location>
        <begin position="208"/>
        <end position="230"/>
    </location>
</feature>
<feature type="transmembrane region" description="Helical" evidence="1">
    <location>
        <begin position="39"/>
        <end position="59"/>
    </location>
</feature>
<protein>
    <recommendedName>
        <fullName evidence="4">Glycosyltransferase RgtA/B/C/D-like domain-containing protein</fullName>
    </recommendedName>
</protein>
<feature type="transmembrane region" description="Helical" evidence="1">
    <location>
        <begin position="392"/>
        <end position="413"/>
    </location>
</feature>
<evidence type="ECO:0000313" key="2">
    <source>
        <dbReference type="EMBL" id="CUN52093.1"/>
    </source>
</evidence>
<reference evidence="2 3" key="1">
    <citation type="submission" date="2015-09" db="EMBL/GenBank/DDBJ databases">
        <authorList>
            <consortium name="Pathogen Informatics"/>
        </authorList>
    </citation>
    <scope>NUCLEOTIDE SEQUENCE [LARGE SCALE GENOMIC DNA]</scope>
    <source>
        <strain evidence="2 3">2789STDY5608835</strain>
    </source>
</reference>
<proteinExistence type="predicted"/>
<organism evidence="2 3">
    <name type="scientific">Roseburia inulinivorans</name>
    <dbReference type="NCBI Taxonomy" id="360807"/>
    <lineage>
        <taxon>Bacteria</taxon>
        <taxon>Bacillati</taxon>
        <taxon>Bacillota</taxon>
        <taxon>Clostridia</taxon>
        <taxon>Lachnospirales</taxon>
        <taxon>Lachnospiraceae</taxon>
        <taxon>Roseburia</taxon>
    </lineage>
</organism>
<feature type="transmembrane region" description="Helical" evidence="1">
    <location>
        <begin position="12"/>
        <end position="33"/>
    </location>
</feature>
<evidence type="ECO:0000313" key="3">
    <source>
        <dbReference type="Proteomes" id="UP000095395"/>
    </source>
</evidence>
<evidence type="ECO:0000256" key="1">
    <source>
        <dbReference type="SAM" id="Phobius"/>
    </source>
</evidence>
<dbReference type="Proteomes" id="UP000095395">
    <property type="component" value="Unassembled WGS sequence"/>
</dbReference>
<feature type="transmembrane region" description="Helical" evidence="1">
    <location>
        <begin position="71"/>
        <end position="89"/>
    </location>
</feature>
<accession>A0A173XKC8</accession>
<feature type="transmembrane region" description="Helical" evidence="1">
    <location>
        <begin position="337"/>
        <end position="358"/>
    </location>
</feature>
<sequence length="669" mass="76423">MKRLENAEQQLQVSLILFLLQIISFFGISGFWSLGKYRTSDLCFLLFFAFGAGISFFLYQCKSKLVKQWSVIHGLLALFWIIAMISPVTDHSKKLPMIAGLICYLAGAVFNGIGLKREKVMQSIGKWCREHTGLFVLMAVFVILSLETLPSTPRGDSNTYFRMGFLYAAPKFDFTLRNLSDFYLADHMAVGYAFLGLFGVFLDTKNAIGLHIVDIILILLSGAAFYELLGMFVQKAKKSMKVLATAVYLFHPLIFGMIASVSLDKPTLALMVLFTYLYLSDRRLLASFAGFLFLTTKEPNVAFYGAFMAAVYLVRFFGLHHAGFVKRFTYTFCRAQFVMDIIQPVIAAYLILATGTWASNNGIQFEYQVINSFGIVDRNTVSKNLQLGILNFNWLLLAGTVVFLVIVIFQYGIKRIITNRKFWTLAVPLGAMQLVFVGFQYIYYTYPNARYITPYEYVLTLELGVLVLACNMKHAVKVVGMTGLALLLAVQSVVTIDPVTIKKIAHKHDGYFYICSTEENGKFNFNQTMEYNRQYTYWDGVLRKILTDLDTDQNILIGTPVIENTYFFAQFYPNWNKKSRMFEYTVIDEPKTAYYPVENCVLLNYGTVSEMTFNNLKEQSYDHIYMIVPKMYVEDADVQNTLQKAAGYTEKEYSYRGWNVIVYEVEISE</sequence>
<keyword evidence="1" id="KW-0472">Membrane</keyword>
<feature type="transmembrane region" description="Helical" evidence="1">
    <location>
        <begin position="301"/>
        <end position="325"/>
    </location>
</feature>
<feature type="transmembrane region" description="Helical" evidence="1">
    <location>
        <begin position="183"/>
        <end position="202"/>
    </location>
</feature>
<feature type="transmembrane region" description="Helical" evidence="1">
    <location>
        <begin position="134"/>
        <end position="153"/>
    </location>
</feature>
<dbReference type="EMBL" id="CYYR01000003">
    <property type="protein sequence ID" value="CUN52093.1"/>
    <property type="molecule type" value="Genomic_DNA"/>
</dbReference>
<dbReference type="AlphaFoldDB" id="A0A173XKC8"/>
<feature type="transmembrane region" description="Helical" evidence="1">
    <location>
        <begin position="425"/>
        <end position="446"/>
    </location>
</feature>
<name>A0A173XKC8_9FIRM</name>
<keyword evidence="1" id="KW-0812">Transmembrane</keyword>
<evidence type="ECO:0008006" key="4">
    <source>
        <dbReference type="Google" id="ProtNLM"/>
    </source>
</evidence>
<gene>
    <name evidence="2" type="ORF">ERS852392_00620</name>
</gene>
<feature type="transmembrane region" description="Helical" evidence="1">
    <location>
        <begin position="242"/>
        <end position="263"/>
    </location>
</feature>